<feature type="unsure residue" description="D or N" evidence="2">
    <location>
        <position position="67"/>
    </location>
</feature>
<dbReference type="Pfam" id="PF13480">
    <property type="entry name" value="Acetyltransf_6"/>
    <property type="match status" value="1"/>
</dbReference>
<dbReference type="Gene3D" id="3.40.630.30">
    <property type="match status" value="1"/>
</dbReference>
<organism evidence="2">
    <name type="scientific">OCS116 cluster bacterium</name>
    <dbReference type="NCBI Taxonomy" id="2030921"/>
    <lineage>
        <taxon>Bacteria</taxon>
        <taxon>Pseudomonadati</taxon>
        <taxon>Pseudomonadota</taxon>
        <taxon>Alphaproteobacteria</taxon>
        <taxon>OCS116 cluster</taxon>
    </lineage>
</organism>
<dbReference type="SUPFAM" id="SSF55729">
    <property type="entry name" value="Acyl-CoA N-acyltransferases (Nat)"/>
    <property type="match status" value="1"/>
</dbReference>
<reference evidence="2" key="2">
    <citation type="journal article" date="2018" name="ISME J.">
        <title>A dynamic microbial community with high functional redundancy inhabits the cold, oxic subseafloor aquifer.</title>
        <authorList>
            <person name="Tully B.J."/>
            <person name="Wheat C.G."/>
            <person name="Glazer B.T."/>
            <person name="Huber J.A."/>
        </authorList>
    </citation>
    <scope>NUCLEOTIDE SEQUENCE</scope>
    <source>
        <strain evidence="2">NORP83</strain>
    </source>
</reference>
<reference key="1">
    <citation type="submission" date="2017-08" db="EMBL/GenBank/DDBJ databases">
        <title>A dynamic microbial community with high functional redundancy inhabits the cold, oxic subseafloor aquifer.</title>
        <authorList>
            <person name="Tully B.J."/>
            <person name="Wheat C.G."/>
            <person name="Glazer B.T."/>
            <person name="Huber J.A."/>
        </authorList>
    </citation>
    <scope>NUCLEOTIDE SEQUENCE [LARGE SCALE GENOMIC DNA]</scope>
</reference>
<evidence type="ECO:0000259" key="1">
    <source>
        <dbReference type="Pfam" id="PF13480"/>
    </source>
</evidence>
<dbReference type="AlphaFoldDB" id="A0A2A4Z8P1"/>
<proteinExistence type="predicted"/>
<feature type="domain" description="BioF2-like acetyltransferase" evidence="1">
    <location>
        <begin position="137"/>
        <end position="284"/>
    </location>
</feature>
<gene>
    <name evidence="2" type="ORF">COB13_01835</name>
</gene>
<dbReference type="EMBL" id="NVUS01000002">
    <property type="protein sequence ID" value="PCJ03393.1"/>
    <property type="molecule type" value="Genomic_DNA"/>
</dbReference>
<evidence type="ECO:0000313" key="2">
    <source>
        <dbReference type="EMBL" id="PCJ03393.1"/>
    </source>
</evidence>
<accession>A0A2A4Z8P1</accession>
<protein>
    <recommendedName>
        <fullName evidence="1">BioF2-like acetyltransferase domain-containing protein</fullName>
    </recommendedName>
</protein>
<sequence length="331" mass="37606">MKNSNIFTSPHWHNVSEAKQNLVIPVEVDPSNTVDLSLQINSLLGIKIAEMSGEPIIQYNDLASINDGNLNDFQDHIIPLLKQNGIDLIYFHNVKSDSNLYQLIKNIGEIIAHKKAPYIDLTQFSNLDDYLKSLSANSRKSKRRALKKLETTFQVEFETSIDAQIDAELFNQVIQLKKDQLTRLGQTSRLFESKAEIENLKNIILKPNKDFKCIFSLLKCDGEIAAAEIGYLHNGTYYSFLGAMNEAFQSYSPGSCQLIKTIEWALAAKIQTFDFLAPDDAYKSSWTDNLYVEVYDFILPLSFKGQIIGNLYLKTLRPLLKKAYLYVKASK</sequence>
<comment type="caution">
    <text evidence="2">The sequence shown here is derived from an EMBL/GenBank/DDBJ whole genome shotgun (WGS) entry which is preliminary data.</text>
</comment>
<dbReference type="InterPro" id="IPR038740">
    <property type="entry name" value="BioF2-like_GNAT_dom"/>
</dbReference>
<dbReference type="InterPro" id="IPR016181">
    <property type="entry name" value="Acyl_CoA_acyltransferase"/>
</dbReference>
<name>A0A2A4Z8P1_9PROT</name>